<evidence type="ECO:0000259" key="1">
    <source>
        <dbReference type="Pfam" id="PF01850"/>
    </source>
</evidence>
<evidence type="ECO:0000313" key="2">
    <source>
        <dbReference type="EMBL" id="NEU75069.1"/>
    </source>
</evidence>
<dbReference type="EMBL" id="JTCM02000058">
    <property type="protein sequence ID" value="NEU75069.1"/>
    <property type="molecule type" value="Genomic_DNA"/>
</dbReference>
<dbReference type="InterPro" id="IPR052919">
    <property type="entry name" value="TA_system_RNase"/>
</dbReference>
<dbReference type="PANTHER" id="PTHR36173:SF2">
    <property type="entry name" value="RIBONUCLEASE VAPC16"/>
    <property type="match status" value="1"/>
</dbReference>
<feature type="domain" description="PIN" evidence="1">
    <location>
        <begin position="4"/>
        <end position="117"/>
    </location>
</feature>
<comment type="caution">
    <text evidence="2">The sequence shown here is derived from an EMBL/GenBank/DDBJ whole genome shotgun (WGS) entry which is preliminary data.</text>
</comment>
<gene>
    <name evidence="2" type="ORF">PI95_021550</name>
</gene>
<dbReference type="InterPro" id="IPR041705">
    <property type="entry name" value="PIN_Sll0205"/>
</dbReference>
<dbReference type="SUPFAM" id="SSF88723">
    <property type="entry name" value="PIN domain-like"/>
    <property type="match status" value="1"/>
</dbReference>
<dbReference type="InterPro" id="IPR002716">
    <property type="entry name" value="PIN_dom"/>
</dbReference>
<dbReference type="CDD" id="cd09872">
    <property type="entry name" value="PIN_Sll0205-like"/>
    <property type="match status" value="1"/>
</dbReference>
<sequence>MRAILDTHAFIWWVTDNSQLSSTVSSIIADPSNVLFLSAASAWEIVIKVRLRKLNLPEPPETYIPSQLTINRFEGLPIQMVHALQVTNLPDLHCDPFDRIIIAHSQVEKMPIVTVDTPPLNPLPASGEGRQSYALAGWGSLGDHK</sequence>
<dbReference type="AlphaFoldDB" id="A0A846HE56"/>
<proteinExistence type="predicted"/>
<dbReference type="Proteomes" id="UP000031549">
    <property type="component" value="Unassembled WGS sequence"/>
</dbReference>
<dbReference type="PANTHER" id="PTHR36173">
    <property type="entry name" value="RIBONUCLEASE VAPC16-RELATED"/>
    <property type="match status" value="1"/>
</dbReference>
<dbReference type="RefSeq" id="WP_163519070.1">
    <property type="nucleotide sequence ID" value="NZ_JTCM02000058.1"/>
</dbReference>
<keyword evidence="3" id="KW-1185">Reference proteome</keyword>
<reference evidence="2 3" key="1">
    <citation type="journal article" date="2015" name="Genome Announc.">
        <title>Draft Genome Sequence of Cyanobacterium Hassallia byssoidea Strain VB512170, Isolated from Monuments in India.</title>
        <authorList>
            <person name="Singh D."/>
            <person name="Chandrababunaidu M.M."/>
            <person name="Panda A."/>
            <person name="Sen D."/>
            <person name="Bhattacharyya S."/>
            <person name="Adhikary S.P."/>
            <person name="Tripathy S."/>
        </authorList>
    </citation>
    <scope>NUCLEOTIDE SEQUENCE [LARGE SCALE GENOMIC DNA]</scope>
    <source>
        <strain evidence="2 3">VB512170</strain>
    </source>
</reference>
<dbReference type="InterPro" id="IPR029060">
    <property type="entry name" value="PIN-like_dom_sf"/>
</dbReference>
<accession>A0A846HE56</accession>
<dbReference type="Gene3D" id="3.40.50.1010">
    <property type="entry name" value="5'-nuclease"/>
    <property type="match status" value="1"/>
</dbReference>
<organism evidence="2 3">
    <name type="scientific">Hassallia byssoidea VB512170</name>
    <dbReference type="NCBI Taxonomy" id="1304833"/>
    <lineage>
        <taxon>Bacteria</taxon>
        <taxon>Bacillati</taxon>
        <taxon>Cyanobacteriota</taxon>
        <taxon>Cyanophyceae</taxon>
        <taxon>Nostocales</taxon>
        <taxon>Tolypothrichaceae</taxon>
        <taxon>Hassallia</taxon>
    </lineage>
</organism>
<dbReference type="Pfam" id="PF01850">
    <property type="entry name" value="PIN"/>
    <property type="match status" value="1"/>
</dbReference>
<name>A0A846HE56_9CYAN</name>
<protein>
    <submittedName>
        <fullName evidence="2">Type II toxin-antitoxin system VapC family toxin</fullName>
    </submittedName>
</protein>
<evidence type="ECO:0000313" key="3">
    <source>
        <dbReference type="Proteomes" id="UP000031549"/>
    </source>
</evidence>